<dbReference type="AlphaFoldDB" id="A0A0B6AKH5"/>
<protein>
    <submittedName>
        <fullName evidence="1">Uncharacterized protein</fullName>
    </submittedName>
</protein>
<evidence type="ECO:0000313" key="1">
    <source>
        <dbReference type="EMBL" id="AJI25385.1"/>
    </source>
</evidence>
<evidence type="ECO:0000313" key="2">
    <source>
        <dbReference type="Proteomes" id="UP000031829"/>
    </source>
</evidence>
<dbReference type="EMBL" id="CP009920">
    <property type="protein sequence ID" value="AJI25385.1"/>
    <property type="molecule type" value="Genomic_DNA"/>
</dbReference>
<reference evidence="1 2" key="1">
    <citation type="journal article" date="2015" name="Genome Announc.">
        <title>Complete genome sequences for 35 biothreat assay-relevant bacillus species.</title>
        <authorList>
            <person name="Johnson S.L."/>
            <person name="Daligault H.E."/>
            <person name="Davenport K.W."/>
            <person name="Jaissle J."/>
            <person name="Frey K.G."/>
            <person name="Ladner J.T."/>
            <person name="Broomall S.M."/>
            <person name="Bishop-Lilly K.A."/>
            <person name="Bruce D.C."/>
            <person name="Gibbons H.S."/>
            <person name="Coyne S.R."/>
            <person name="Lo C.C."/>
            <person name="Meincke L."/>
            <person name="Munk A.C."/>
            <person name="Koroleva G.I."/>
            <person name="Rosenzweig C.N."/>
            <person name="Palacios G.F."/>
            <person name="Redden C.L."/>
            <person name="Minogue T.D."/>
            <person name="Chain P.S."/>
        </authorList>
    </citation>
    <scope>NUCLEOTIDE SEQUENCE [LARGE SCALE GENOMIC DNA]</scope>
    <source>
        <strain evidence="2">ATCC 14581 / DSM 32 / JCM 2506 / NBRC 15308 / NCIMB 9376 / NCTC 10342 / NRRL B-14308 / VKM B-512</strain>
    </source>
</reference>
<dbReference type="Proteomes" id="UP000031829">
    <property type="component" value="Chromosome"/>
</dbReference>
<dbReference type="GeneID" id="93642372"/>
<name>A0A0B6AKH5_PRIM2</name>
<dbReference type="KEGG" id="bmeg:BG04_4365"/>
<proteinExistence type="predicted"/>
<gene>
    <name evidence="1" type="ORF">BG04_4365</name>
</gene>
<sequence length="176" mass="19850">MSDVCILYNGSSHNYQQIALVKDELEACLTSKGVHAETILYHDVHALKQEAQKEVKVFISKVNQAKSIVVLLSGVNKTYVQSFERLTKILPEDLLHEKILLPILVGENVNSLLKAKYDLKLLASFLGRPYWLSSLFLLHEYVSFAGINNMNAKSRLKEAVDELIYKAGLSLQSFIK</sequence>
<dbReference type="RefSeq" id="WP_034652652.1">
    <property type="nucleotide sequence ID" value="NZ_BCVB01000005.1"/>
</dbReference>
<dbReference type="HOGENOM" id="CLU_1522255_0_0_9"/>
<organism evidence="1 2">
    <name type="scientific">Priestia megaterium (strain ATCC 14581 / DSM 32 / CCUG 1817 / JCM 2506 / NBRC 15308 / NCIMB 9376 / NCTC 10342 / NRRL B-14308 / VKM B-512 / Ford 19)</name>
    <name type="common">Bacillus megaterium</name>
    <dbReference type="NCBI Taxonomy" id="1348623"/>
    <lineage>
        <taxon>Bacteria</taxon>
        <taxon>Bacillati</taxon>
        <taxon>Bacillota</taxon>
        <taxon>Bacilli</taxon>
        <taxon>Bacillales</taxon>
        <taxon>Bacillaceae</taxon>
        <taxon>Priestia</taxon>
    </lineage>
</organism>
<accession>A0A0B6AKH5</accession>